<dbReference type="RefSeq" id="WP_204118889.1">
    <property type="nucleotide sequence ID" value="NZ_BOLV01000009.1"/>
</dbReference>
<dbReference type="Gene3D" id="2.70.98.10">
    <property type="match status" value="1"/>
</dbReference>
<evidence type="ECO:0000256" key="2">
    <source>
        <dbReference type="ARBA" id="ARBA00023235"/>
    </source>
</evidence>
<keyword evidence="5" id="KW-1185">Reference proteome</keyword>
<organism evidence="4 5">
    <name type="scientific">Lacticaseibacillus suilingensis</name>
    <dbReference type="NCBI Taxonomy" id="2799577"/>
    <lineage>
        <taxon>Bacteria</taxon>
        <taxon>Bacillati</taxon>
        <taxon>Bacillota</taxon>
        <taxon>Bacilli</taxon>
        <taxon>Lactobacillales</taxon>
        <taxon>Lactobacillaceae</taxon>
        <taxon>Lacticaseibacillus</taxon>
    </lineage>
</organism>
<comment type="similarity">
    <text evidence="1">Belongs to the aldose epimerase family.</text>
</comment>
<proteinExistence type="inferred from homology"/>
<evidence type="ECO:0000256" key="3">
    <source>
        <dbReference type="ARBA" id="ARBA00023277"/>
    </source>
</evidence>
<comment type="caution">
    <text evidence="4">The sequence shown here is derived from an EMBL/GenBank/DDBJ whole genome shotgun (WGS) entry which is preliminary data.</text>
</comment>
<accession>A0ABW4BHF1</accession>
<dbReference type="InterPro" id="IPR008183">
    <property type="entry name" value="Aldose_1/G6P_1-epimerase"/>
</dbReference>
<protein>
    <submittedName>
        <fullName evidence="4">Aldose epimerase family protein</fullName>
        <ecNumber evidence="4">5.1.3.-</ecNumber>
    </submittedName>
</protein>
<dbReference type="PANTHER" id="PTHR10091:SF0">
    <property type="entry name" value="GALACTOSE MUTAROTASE"/>
    <property type="match status" value="1"/>
</dbReference>
<dbReference type="SUPFAM" id="SSF74650">
    <property type="entry name" value="Galactose mutarotase-like"/>
    <property type="match status" value="1"/>
</dbReference>
<dbReference type="Pfam" id="PF01263">
    <property type="entry name" value="Aldose_epim"/>
    <property type="match status" value="1"/>
</dbReference>
<dbReference type="PANTHER" id="PTHR10091">
    <property type="entry name" value="ALDOSE-1-EPIMERASE"/>
    <property type="match status" value="1"/>
</dbReference>
<keyword evidence="2 4" id="KW-0413">Isomerase</keyword>
<gene>
    <name evidence="4" type="ORF">ACFQ41_11470</name>
</gene>
<evidence type="ECO:0000256" key="1">
    <source>
        <dbReference type="ARBA" id="ARBA00006206"/>
    </source>
</evidence>
<dbReference type="EC" id="5.1.3.-" evidence="4"/>
<keyword evidence="3" id="KW-0119">Carbohydrate metabolism</keyword>
<dbReference type="GO" id="GO:0016853">
    <property type="term" value="F:isomerase activity"/>
    <property type="evidence" value="ECO:0007669"/>
    <property type="project" value="UniProtKB-KW"/>
</dbReference>
<dbReference type="Proteomes" id="UP001597199">
    <property type="component" value="Unassembled WGS sequence"/>
</dbReference>
<dbReference type="EMBL" id="JBHTOA010000046">
    <property type="protein sequence ID" value="MFD1399929.1"/>
    <property type="molecule type" value="Genomic_DNA"/>
</dbReference>
<name>A0ABW4BHF1_9LACO</name>
<dbReference type="InterPro" id="IPR011013">
    <property type="entry name" value="Gal_mutarotase_sf_dom"/>
</dbReference>
<evidence type="ECO:0000313" key="5">
    <source>
        <dbReference type="Proteomes" id="UP001597199"/>
    </source>
</evidence>
<reference evidence="5" key="1">
    <citation type="journal article" date="2019" name="Int. J. Syst. Evol. Microbiol.">
        <title>The Global Catalogue of Microorganisms (GCM) 10K type strain sequencing project: providing services to taxonomists for standard genome sequencing and annotation.</title>
        <authorList>
            <consortium name="The Broad Institute Genomics Platform"/>
            <consortium name="The Broad Institute Genome Sequencing Center for Infectious Disease"/>
            <person name="Wu L."/>
            <person name="Ma J."/>
        </authorList>
    </citation>
    <scope>NUCLEOTIDE SEQUENCE [LARGE SCALE GENOMIC DNA]</scope>
    <source>
        <strain evidence="5">CCM 9110</strain>
    </source>
</reference>
<sequence length="335" mass="36322">MSVTLEKYGDFKGEPLYELTLTNHNGMVVKLLNYGATLEQVLLPEGEHHTNVILSLDSPAAYHQERNFLGGTVGRVIGRVPGHLWHRGSELVSLPANEGDNAIHGGDDGLDQQVWNLSYRQEASQDQVTFTEVDFAGHNLYPGNVKVTVVYTLDDDNQLHYDLTATTDAMTLFNATNHVYFALDGADSTVDETTLELASDYYGPLAANHLPMSGWQPVAGTVFDFREPQKLGAVMPQVQNGAGLDHPFLLNNDVAATLTGASGRQVTMTTTAPAVAVYTANHFDGTGVAHNLHQHNGVTLEAQVAPPSGQDWSALTLMPGEPYHLTTTWAFSTPL</sequence>
<dbReference type="InterPro" id="IPR014718">
    <property type="entry name" value="GH-type_carb-bd"/>
</dbReference>
<dbReference type="InterPro" id="IPR047215">
    <property type="entry name" value="Galactose_mutarotase-like"/>
</dbReference>
<evidence type="ECO:0000313" key="4">
    <source>
        <dbReference type="EMBL" id="MFD1399929.1"/>
    </source>
</evidence>
<dbReference type="CDD" id="cd09019">
    <property type="entry name" value="galactose_mutarotase_like"/>
    <property type="match status" value="1"/>
</dbReference>